<dbReference type="Gene3D" id="1.10.150.240">
    <property type="entry name" value="Putative phosphatase, domain 2"/>
    <property type="match status" value="1"/>
</dbReference>
<dbReference type="NCBIfam" id="TIGR01428">
    <property type="entry name" value="HAD_type_II"/>
    <property type="match status" value="1"/>
</dbReference>
<dbReference type="InterPro" id="IPR023198">
    <property type="entry name" value="PGP-like_dom2"/>
</dbReference>
<dbReference type="EC" id="3.8.1.2" evidence="3"/>
<proteinExistence type="inferred from homology"/>
<dbReference type="NCBIfam" id="TIGR01493">
    <property type="entry name" value="HAD-SF-IA-v2"/>
    <property type="match status" value="1"/>
</dbReference>
<evidence type="ECO:0000313" key="7">
    <source>
        <dbReference type="Proteomes" id="UP000683436"/>
    </source>
</evidence>
<comment type="function">
    <text evidence="3">Catalyzes the hydrolytic dehalogenation of small (S)-2-haloalkanoic acids to yield the corresponding (R)-2-hydroxyalkanoic acids.</text>
</comment>
<dbReference type="CDD" id="cd02588">
    <property type="entry name" value="HAD_L2-DEX"/>
    <property type="match status" value="1"/>
</dbReference>
<name>A0A365PRY2_9GAMM</name>
<gene>
    <name evidence="5" type="ORF">DQ403_15995</name>
    <name evidence="4" type="ORF">KQ248_17130</name>
</gene>
<evidence type="ECO:0000256" key="2">
    <source>
        <dbReference type="ARBA" id="ARBA00022801"/>
    </source>
</evidence>
<evidence type="ECO:0000313" key="6">
    <source>
        <dbReference type="Proteomes" id="UP000252554"/>
    </source>
</evidence>
<dbReference type="PANTHER" id="PTHR43316">
    <property type="entry name" value="HYDROLASE, HALOACID DELAHOGENASE-RELATED"/>
    <property type="match status" value="1"/>
</dbReference>
<evidence type="ECO:0000256" key="3">
    <source>
        <dbReference type="RuleBase" id="RU368077"/>
    </source>
</evidence>
<dbReference type="InterPro" id="IPR006439">
    <property type="entry name" value="HAD-SF_hydro_IA"/>
</dbReference>
<dbReference type="PRINTS" id="PR00413">
    <property type="entry name" value="HADHALOGNASE"/>
</dbReference>
<dbReference type="PANTHER" id="PTHR43316:SF3">
    <property type="entry name" value="HALOACID DEHALOGENASE, TYPE II (AFU_ORTHOLOGUE AFUA_2G07750)-RELATED"/>
    <property type="match status" value="1"/>
</dbReference>
<dbReference type="AlphaFoldDB" id="A0A365PRY2"/>
<dbReference type="Gene3D" id="3.40.50.1000">
    <property type="entry name" value="HAD superfamily/HAD-like"/>
    <property type="match status" value="1"/>
</dbReference>
<dbReference type="InterPro" id="IPR051540">
    <property type="entry name" value="S-2-haloacid_dehalogenase"/>
</dbReference>
<keyword evidence="2 3" id="KW-0378">Hydrolase</keyword>
<dbReference type="Proteomes" id="UP000252554">
    <property type="component" value="Unassembled WGS sequence"/>
</dbReference>
<dbReference type="GO" id="GO:0018784">
    <property type="term" value="F:(S)-2-haloacid dehalogenase activity"/>
    <property type="evidence" value="ECO:0007669"/>
    <property type="project" value="UniProtKB-UniRule"/>
</dbReference>
<dbReference type="Proteomes" id="UP000683436">
    <property type="component" value="Chromosome"/>
</dbReference>
<dbReference type="EMBL" id="QNTV01000013">
    <property type="protein sequence ID" value="RBA55268.1"/>
    <property type="molecule type" value="Genomic_DNA"/>
</dbReference>
<evidence type="ECO:0000313" key="5">
    <source>
        <dbReference type="EMBL" id="RBA55268.1"/>
    </source>
</evidence>
<dbReference type="SUPFAM" id="SSF56784">
    <property type="entry name" value="HAD-like"/>
    <property type="match status" value="1"/>
</dbReference>
<reference evidence="4 7" key="2">
    <citation type="submission" date="2021-06" db="EMBL/GenBank/DDBJ databases">
        <title>Microbial metabolic specificity influences pelagic lipid remineralization.</title>
        <authorList>
            <person name="Behrendt L."/>
            <person name="Hunter J.E."/>
            <person name="Alcolombri U."/>
            <person name="Smriga S."/>
            <person name="Mincer T."/>
            <person name="Lowenstein D.P."/>
            <person name="Peaudecerf F.J."/>
            <person name="Fernandez V.I."/>
            <person name="Fredricks H."/>
            <person name="Almblad H."/>
            <person name="Harrison J.J."/>
            <person name="Stocker R."/>
            <person name="Van Mooy B.A.S."/>
        </authorList>
    </citation>
    <scope>NUCLEOTIDE SEQUENCE [LARGE SCALE GENOMIC DNA]</scope>
    <source>
        <strain evidence="4 7">A252</strain>
    </source>
</reference>
<protein>
    <recommendedName>
        <fullName evidence="3">(S)-2-haloacid dehalogenase</fullName>
        <ecNumber evidence="3">3.8.1.2</ecNumber>
    </recommendedName>
    <alternativeName>
        <fullName evidence="3">2-haloalkanoic acid dehalogenase</fullName>
    </alternativeName>
    <alternativeName>
        <fullName evidence="3">Halocarboxylic acid halidohydrolase</fullName>
    </alternativeName>
    <alternativeName>
        <fullName evidence="3">L-2-haloacid dehalogenase</fullName>
    </alternativeName>
</protein>
<reference evidence="5 6" key="1">
    <citation type="submission" date="2018-06" db="EMBL/GenBank/DDBJ databases">
        <title>Whole genome sequencing of four bacterial strains from South Shetland trench revealing bio-synthetic gene clusters.</title>
        <authorList>
            <person name="Abdel-Mageed W.M."/>
            <person name="Lehri B."/>
            <person name="Jarmusch S.A."/>
            <person name="Miranda K."/>
            <person name="Goodfellow M."/>
            <person name="Jaspars M."/>
            <person name="Karlyshev A.V."/>
        </authorList>
    </citation>
    <scope>NUCLEOTIDE SEQUENCE [LARGE SCALE GENOMIC DNA]</scope>
    <source>
        <strain evidence="5 6">SST2</strain>
    </source>
</reference>
<sequence>MLRHLVFDVNETLLDVAALDPLFVRLFGDASARVEWFLTLEEGWMTATIVERFQPFAKLAQAALVMVGQRREIEVSEAQCEELVEGMKRLPAHPEVRPALEQLRGAGFHLAALSNGSLQALRQQLESAGLGDSFDAILSVEETQRYKPAPEPYRMAAKCIGIEQEQMMMVAAHAWDITGAAAVGCRTAFIARPGKVLNPAGSQPDIQGNDLQDFARQLLAWRER</sequence>
<dbReference type="SFLD" id="SFLDS00003">
    <property type="entry name" value="Haloacid_Dehalogenase"/>
    <property type="match status" value="1"/>
</dbReference>
<organism evidence="5 6">
    <name type="scientific">Stutzerimonas zhaodongensis</name>
    <dbReference type="NCBI Taxonomy" id="1176257"/>
    <lineage>
        <taxon>Bacteria</taxon>
        <taxon>Pseudomonadati</taxon>
        <taxon>Pseudomonadota</taxon>
        <taxon>Gammaproteobacteria</taxon>
        <taxon>Pseudomonadales</taxon>
        <taxon>Pseudomonadaceae</taxon>
        <taxon>Stutzerimonas</taxon>
    </lineage>
</organism>
<dbReference type="RefSeq" id="WP_128121083.1">
    <property type="nucleotide sequence ID" value="NZ_CP076683.1"/>
</dbReference>
<comment type="catalytic activity">
    <reaction evidence="3">
        <text>an (S)-2-haloacid + H2O = a (2R)-2-hydroxycarboxylate + a halide anion + H(+)</text>
        <dbReference type="Rhea" id="RHEA:11192"/>
        <dbReference type="ChEBI" id="CHEBI:15377"/>
        <dbReference type="ChEBI" id="CHEBI:15378"/>
        <dbReference type="ChEBI" id="CHEBI:16042"/>
        <dbReference type="ChEBI" id="CHEBI:58314"/>
        <dbReference type="ChEBI" id="CHEBI:137405"/>
        <dbReference type="EC" id="3.8.1.2"/>
    </reaction>
</comment>
<dbReference type="EMBL" id="CP076683">
    <property type="protein sequence ID" value="QWV16219.1"/>
    <property type="molecule type" value="Genomic_DNA"/>
</dbReference>
<evidence type="ECO:0000256" key="1">
    <source>
        <dbReference type="ARBA" id="ARBA00008106"/>
    </source>
</evidence>
<dbReference type="InterPro" id="IPR036412">
    <property type="entry name" value="HAD-like_sf"/>
</dbReference>
<dbReference type="SFLD" id="SFLDG01129">
    <property type="entry name" value="C1.5:_HAD__Beta-PGM__Phosphata"/>
    <property type="match status" value="1"/>
</dbReference>
<comment type="similarity">
    <text evidence="1 3">Belongs to the HAD-like hydrolase superfamily. S-2-haloalkanoic acid dehalogenase family.</text>
</comment>
<evidence type="ECO:0000313" key="4">
    <source>
        <dbReference type="EMBL" id="QWV16219.1"/>
    </source>
</evidence>
<accession>A0A365PRY2</accession>
<dbReference type="Pfam" id="PF00702">
    <property type="entry name" value="Hydrolase"/>
    <property type="match status" value="1"/>
</dbReference>
<keyword evidence="7" id="KW-1185">Reference proteome</keyword>
<dbReference type="InterPro" id="IPR023214">
    <property type="entry name" value="HAD_sf"/>
</dbReference>
<dbReference type="InterPro" id="IPR006328">
    <property type="entry name" value="2-HAD"/>
</dbReference>